<name>A0A2P9ADR5_9HYPH</name>
<accession>A0A2P9ADR5</accession>
<dbReference type="AlphaFoldDB" id="A0A2P9ADR5"/>
<gene>
    <name evidence="2" type="ORF">BQ8482_111203</name>
</gene>
<dbReference type="PROSITE" id="PS00061">
    <property type="entry name" value="ADH_SHORT"/>
    <property type="match status" value="1"/>
</dbReference>
<dbReference type="GO" id="GO:0032787">
    <property type="term" value="P:monocarboxylic acid metabolic process"/>
    <property type="evidence" value="ECO:0007669"/>
    <property type="project" value="UniProtKB-ARBA"/>
</dbReference>
<dbReference type="RefSeq" id="WP_165848446.1">
    <property type="nucleotide sequence ID" value="NZ_FUIG01000013.1"/>
</dbReference>
<dbReference type="PRINTS" id="PR00081">
    <property type="entry name" value="GDHRDH"/>
</dbReference>
<organism evidence="2 3">
    <name type="scientific">Mesorhizobium delmotii</name>
    <dbReference type="NCBI Taxonomy" id="1631247"/>
    <lineage>
        <taxon>Bacteria</taxon>
        <taxon>Pseudomonadati</taxon>
        <taxon>Pseudomonadota</taxon>
        <taxon>Alphaproteobacteria</taxon>
        <taxon>Hyphomicrobiales</taxon>
        <taxon>Phyllobacteriaceae</taxon>
        <taxon>Mesorhizobium</taxon>
    </lineage>
</organism>
<sequence>MSATEISKGAPSSPDDFLTGLKGQRVLVTAGAGGIGLAIADTLSRLGARIVVCDVSDEALAAAPDKIALVAAVKADVSRDDDVDRLFETVKEKLGGLDALINNAGIAGPTGGVDEIDPADWRRCIDVCLTGQFLCARRAVPLIKAAGGGSIVSMSSAAGRLGYAFRTPYSAAKFGVVGFTQSLAKELGPHGIRVNAILPGIIEGPRIDKVIADRAKQLGVSNEEMTQRYLQNISLRRMTSPYDVAAMVAFLLSDAGINISGQSLGVDGNVETL</sequence>
<dbReference type="PRINTS" id="PR00080">
    <property type="entry name" value="SDRFAMILY"/>
</dbReference>
<evidence type="ECO:0000313" key="2">
    <source>
        <dbReference type="EMBL" id="SJM29273.1"/>
    </source>
</evidence>
<dbReference type="Gene3D" id="3.40.50.720">
    <property type="entry name" value="NAD(P)-binding Rossmann-like Domain"/>
    <property type="match status" value="1"/>
</dbReference>
<dbReference type="CDD" id="cd05233">
    <property type="entry name" value="SDR_c"/>
    <property type="match status" value="1"/>
</dbReference>
<dbReference type="EMBL" id="FUIG01000013">
    <property type="protein sequence ID" value="SJM29273.1"/>
    <property type="molecule type" value="Genomic_DNA"/>
</dbReference>
<keyword evidence="3" id="KW-1185">Reference proteome</keyword>
<dbReference type="InterPro" id="IPR036291">
    <property type="entry name" value="NAD(P)-bd_dom_sf"/>
</dbReference>
<dbReference type="FunFam" id="3.40.50.720:FF:000084">
    <property type="entry name" value="Short-chain dehydrogenase reductase"/>
    <property type="match status" value="1"/>
</dbReference>
<evidence type="ECO:0000256" key="1">
    <source>
        <dbReference type="ARBA" id="ARBA00006484"/>
    </source>
</evidence>
<dbReference type="PANTHER" id="PTHR42879">
    <property type="entry name" value="3-OXOACYL-(ACYL-CARRIER-PROTEIN) REDUCTASE"/>
    <property type="match status" value="1"/>
</dbReference>
<dbReference type="InterPro" id="IPR020904">
    <property type="entry name" value="Sc_DH/Rdtase_CS"/>
</dbReference>
<dbReference type="PANTHER" id="PTHR42879:SF2">
    <property type="entry name" value="3-OXOACYL-[ACYL-CARRIER-PROTEIN] REDUCTASE FABG"/>
    <property type="match status" value="1"/>
</dbReference>
<proteinExistence type="inferred from homology"/>
<dbReference type="InterPro" id="IPR050259">
    <property type="entry name" value="SDR"/>
</dbReference>
<evidence type="ECO:0000313" key="3">
    <source>
        <dbReference type="Proteomes" id="UP000245698"/>
    </source>
</evidence>
<dbReference type="NCBIfam" id="NF009466">
    <property type="entry name" value="PRK12826.1-2"/>
    <property type="match status" value="1"/>
</dbReference>
<comment type="similarity">
    <text evidence="1">Belongs to the short-chain dehydrogenases/reductases (SDR) family.</text>
</comment>
<dbReference type="InterPro" id="IPR002347">
    <property type="entry name" value="SDR_fam"/>
</dbReference>
<dbReference type="Pfam" id="PF13561">
    <property type="entry name" value="adh_short_C2"/>
    <property type="match status" value="1"/>
</dbReference>
<protein>
    <submittedName>
        <fullName evidence="2">3-ketoacyl-ACP reductase</fullName>
    </submittedName>
</protein>
<dbReference type="Proteomes" id="UP000245698">
    <property type="component" value="Unassembled WGS sequence"/>
</dbReference>
<dbReference type="SUPFAM" id="SSF51735">
    <property type="entry name" value="NAD(P)-binding Rossmann-fold domains"/>
    <property type="match status" value="1"/>
</dbReference>
<reference evidence="3" key="1">
    <citation type="submission" date="2016-12" db="EMBL/GenBank/DDBJ databases">
        <authorList>
            <person name="Brunel B."/>
        </authorList>
    </citation>
    <scope>NUCLEOTIDE SEQUENCE [LARGE SCALE GENOMIC DNA]</scope>
</reference>